<dbReference type="EMBL" id="CM004470">
    <property type="protein sequence ID" value="OCT88104.1"/>
    <property type="molecule type" value="Genomic_DNA"/>
</dbReference>
<dbReference type="PANTHER" id="PTHR21301">
    <property type="entry name" value="REVERSE TRANSCRIPTASE"/>
    <property type="match status" value="1"/>
</dbReference>
<organism evidence="2 3">
    <name type="scientific">Xenopus laevis</name>
    <name type="common">African clawed frog</name>
    <dbReference type="NCBI Taxonomy" id="8355"/>
    <lineage>
        <taxon>Eukaryota</taxon>
        <taxon>Metazoa</taxon>
        <taxon>Chordata</taxon>
        <taxon>Craniata</taxon>
        <taxon>Vertebrata</taxon>
        <taxon>Euteleostomi</taxon>
        <taxon>Amphibia</taxon>
        <taxon>Batrachia</taxon>
        <taxon>Anura</taxon>
        <taxon>Pipoidea</taxon>
        <taxon>Pipidae</taxon>
        <taxon>Xenopodinae</taxon>
        <taxon>Xenopus</taxon>
        <taxon>Xenopus</taxon>
    </lineage>
</organism>
<sequence>MFNEFVKKLNTNTINLRVTSEINHEAVNFLDIHIYHDKDNNLQTSVYRKETATNNLLHANSQHPTNLIKGIPTGQYLRVRRLCSSLADFKVEAKKLYNRFLQRGYSHNCLKRAYKRALESDRNNLLIPKNRKQLDMAVEANKQPIRVIGEFSSQHKEISAILQKHCHILEQDADLREAIGNYPQITYRRSKNLYDRLTHSHYNNPTKSTWLTNNIKGCYRCGNCLACPYVLKSTVFIGRLDINEYIIQHFINCKTMGVIYVMECACGIRYVGKTKREFRQRILEHVGDIRNKRNTSIANHVNALHEGNCGVIKFIAVEHIKSTTRIGDIDNKLLKREAEWIYWTNSKAPGGLNEGFTFSPFL</sequence>
<name>A0A974D9S4_XENLA</name>
<reference evidence="3" key="1">
    <citation type="journal article" date="2016" name="Nature">
        <title>Genome evolution in the allotetraploid frog Xenopus laevis.</title>
        <authorList>
            <person name="Session A.M."/>
            <person name="Uno Y."/>
            <person name="Kwon T."/>
            <person name="Chapman J.A."/>
            <person name="Toyoda A."/>
            <person name="Takahashi S."/>
            <person name="Fukui A."/>
            <person name="Hikosaka A."/>
            <person name="Suzuki A."/>
            <person name="Kondo M."/>
            <person name="van Heeringen S.J."/>
            <person name="Quigley I."/>
            <person name="Heinz S."/>
            <person name="Ogino H."/>
            <person name="Ochi H."/>
            <person name="Hellsten U."/>
            <person name="Lyons J.B."/>
            <person name="Simakov O."/>
            <person name="Putnam N."/>
            <person name="Stites J."/>
            <person name="Kuroki Y."/>
            <person name="Tanaka T."/>
            <person name="Michiue T."/>
            <person name="Watanabe M."/>
            <person name="Bogdanovic O."/>
            <person name="Lister R."/>
            <person name="Georgiou G."/>
            <person name="Paranjpe S.S."/>
            <person name="van Kruijsbergen I."/>
            <person name="Shu S."/>
            <person name="Carlson J."/>
            <person name="Kinoshita T."/>
            <person name="Ohta Y."/>
            <person name="Mawaribuchi S."/>
            <person name="Jenkins J."/>
            <person name="Grimwood J."/>
            <person name="Schmutz J."/>
            <person name="Mitros T."/>
            <person name="Mozaffari S.V."/>
            <person name="Suzuki Y."/>
            <person name="Haramoto Y."/>
            <person name="Yamamoto T.S."/>
            <person name="Takagi C."/>
            <person name="Heald R."/>
            <person name="Miller K."/>
            <person name="Haudenschild C."/>
            <person name="Kitzman J."/>
            <person name="Nakayama T."/>
            <person name="Izutsu Y."/>
            <person name="Robert J."/>
            <person name="Fortriede J."/>
            <person name="Burns K."/>
            <person name="Lotay V."/>
            <person name="Karimi K."/>
            <person name="Yasuoka Y."/>
            <person name="Dichmann D.S."/>
            <person name="Flajnik M.F."/>
            <person name="Houston D.W."/>
            <person name="Shendure J."/>
            <person name="DuPasquier L."/>
            <person name="Vize P.D."/>
            <person name="Zorn A.M."/>
            <person name="Ito M."/>
            <person name="Marcotte E.M."/>
            <person name="Wallingford J.B."/>
            <person name="Ito Y."/>
            <person name="Asashima M."/>
            <person name="Ueno N."/>
            <person name="Matsuda Y."/>
            <person name="Veenstra G.J."/>
            <person name="Fujiyama A."/>
            <person name="Harland R.M."/>
            <person name="Taira M."/>
            <person name="Rokhsar D.S."/>
        </authorList>
    </citation>
    <scope>NUCLEOTIDE SEQUENCE [LARGE SCALE GENOMIC DNA]</scope>
    <source>
        <strain evidence="3">J</strain>
    </source>
</reference>
<proteinExistence type="predicted"/>
<gene>
    <name evidence="2" type="ORF">XELAEV_18016733mg</name>
</gene>
<feature type="domain" description="GIY-YIG" evidence="1">
    <location>
        <begin position="255"/>
        <end position="352"/>
    </location>
</feature>
<dbReference type="InterPro" id="IPR035901">
    <property type="entry name" value="GIY-YIG_endonuc_sf"/>
</dbReference>
<dbReference type="SUPFAM" id="SSF82771">
    <property type="entry name" value="GIY-YIG endonuclease"/>
    <property type="match status" value="1"/>
</dbReference>
<protein>
    <recommendedName>
        <fullName evidence="1">GIY-YIG domain-containing protein</fullName>
    </recommendedName>
</protein>
<dbReference type="InterPro" id="IPR058912">
    <property type="entry name" value="HTH_animal"/>
</dbReference>
<evidence type="ECO:0000259" key="1">
    <source>
        <dbReference type="PROSITE" id="PS50164"/>
    </source>
</evidence>
<dbReference type="Proteomes" id="UP000694892">
    <property type="component" value="Chromosome 3L"/>
</dbReference>
<dbReference type="InterPro" id="IPR000305">
    <property type="entry name" value="GIY-YIG_endonuc"/>
</dbReference>
<dbReference type="PANTHER" id="PTHR21301:SF13">
    <property type="match status" value="1"/>
</dbReference>
<evidence type="ECO:0000313" key="2">
    <source>
        <dbReference type="EMBL" id="OCT88104.1"/>
    </source>
</evidence>
<accession>A0A974D9S4</accession>
<dbReference type="AlphaFoldDB" id="A0A974D9S4"/>
<evidence type="ECO:0000313" key="3">
    <source>
        <dbReference type="Proteomes" id="UP000694892"/>
    </source>
</evidence>
<dbReference type="PROSITE" id="PS50164">
    <property type="entry name" value="GIY_YIG"/>
    <property type="match status" value="1"/>
</dbReference>
<dbReference type="Pfam" id="PF26215">
    <property type="entry name" value="HTH_animal"/>
    <property type="match status" value="1"/>
</dbReference>